<evidence type="ECO:0000256" key="2">
    <source>
        <dbReference type="ARBA" id="ARBA00022741"/>
    </source>
</evidence>
<dbReference type="Pfam" id="PF13174">
    <property type="entry name" value="TPR_6"/>
    <property type="match status" value="1"/>
</dbReference>
<gene>
    <name evidence="7" type="ORF">LZC95_21095</name>
</gene>
<dbReference type="Gene3D" id="1.10.510.10">
    <property type="entry name" value="Transferase(Phosphotransferase) domain 1"/>
    <property type="match status" value="1"/>
</dbReference>
<dbReference type="Pfam" id="PF00069">
    <property type="entry name" value="Pkinase"/>
    <property type="match status" value="1"/>
</dbReference>
<dbReference type="Gene3D" id="1.25.40.10">
    <property type="entry name" value="Tetratricopeptide repeat domain"/>
    <property type="match status" value="2"/>
</dbReference>
<keyword evidence="4 5" id="KW-0067">ATP-binding</keyword>
<dbReference type="SMART" id="SM00220">
    <property type="entry name" value="S_TKc"/>
    <property type="match status" value="1"/>
</dbReference>
<reference evidence="7 8" key="1">
    <citation type="submission" date="2021-12" db="EMBL/GenBank/DDBJ databases">
        <title>Discovery of the Pendulisporaceae a myxobacterial family with distinct sporulation behavior and unique specialized metabolism.</title>
        <authorList>
            <person name="Garcia R."/>
            <person name="Popoff A."/>
            <person name="Bader C.D."/>
            <person name="Loehr J."/>
            <person name="Walesch S."/>
            <person name="Walt C."/>
            <person name="Boldt J."/>
            <person name="Bunk B."/>
            <person name="Haeckl F.J.F.P.J."/>
            <person name="Gunesch A.P."/>
            <person name="Birkelbach J."/>
            <person name="Nuebel U."/>
            <person name="Pietschmann T."/>
            <person name="Bach T."/>
            <person name="Mueller R."/>
        </authorList>
    </citation>
    <scope>NUCLEOTIDE SEQUENCE [LARGE SCALE GENOMIC DNA]</scope>
    <source>
        <strain evidence="7 8">MSr12523</strain>
    </source>
</reference>
<dbReference type="InterPro" id="IPR008271">
    <property type="entry name" value="Ser/Thr_kinase_AS"/>
</dbReference>
<dbReference type="GO" id="GO:0016301">
    <property type="term" value="F:kinase activity"/>
    <property type="evidence" value="ECO:0007669"/>
    <property type="project" value="UniProtKB-KW"/>
</dbReference>
<feature type="domain" description="Protein kinase" evidence="6">
    <location>
        <begin position="23"/>
        <end position="285"/>
    </location>
</feature>
<protein>
    <submittedName>
        <fullName evidence="7">Protein kinase</fullName>
    </submittedName>
</protein>
<dbReference type="PROSITE" id="PS50011">
    <property type="entry name" value="PROTEIN_KINASE_DOM"/>
    <property type="match status" value="1"/>
</dbReference>
<dbReference type="InterPro" id="IPR017441">
    <property type="entry name" value="Protein_kinase_ATP_BS"/>
</dbReference>
<dbReference type="PROSITE" id="PS00107">
    <property type="entry name" value="PROTEIN_KINASE_ATP"/>
    <property type="match status" value="1"/>
</dbReference>
<evidence type="ECO:0000313" key="7">
    <source>
        <dbReference type="EMBL" id="WXA99304.1"/>
    </source>
</evidence>
<evidence type="ECO:0000256" key="1">
    <source>
        <dbReference type="ARBA" id="ARBA00022679"/>
    </source>
</evidence>
<keyword evidence="2 5" id="KW-0547">Nucleotide-binding</keyword>
<dbReference type="InterPro" id="IPR000719">
    <property type="entry name" value="Prot_kinase_dom"/>
</dbReference>
<feature type="binding site" evidence="5">
    <location>
        <position position="51"/>
    </location>
    <ligand>
        <name>ATP</name>
        <dbReference type="ChEBI" id="CHEBI:30616"/>
    </ligand>
</feature>
<evidence type="ECO:0000256" key="3">
    <source>
        <dbReference type="ARBA" id="ARBA00022777"/>
    </source>
</evidence>
<accession>A0ABZ2KMP7</accession>
<keyword evidence="1" id="KW-0808">Transferase</keyword>
<dbReference type="PANTHER" id="PTHR43289">
    <property type="entry name" value="MITOGEN-ACTIVATED PROTEIN KINASE KINASE KINASE 20-RELATED"/>
    <property type="match status" value="1"/>
</dbReference>
<name>A0ABZ2KMP7_9BACT</name>
<dbReference type="Gene3D" id="3.30.200.20">
    <property type="entry name" value="Phosphorylase Kinase, domain 1"/>
    <property type="match status" value="1"/>
</dbReference>
<dbReference type="SUPFAM" id="SSF48452">
    <property type="entry name" value="TPR-like"/>
    <property type="match status" value="2"/>
</dbReference>
<dbReference type="EMBL" id="CP089982">
    <property type="protein sequence ID" value="WXA99304.1"/>
    <property type="molecule type" value="Genomic_DNA"/>
</dbReference>
<proteinExistence type="predicted"/>
<dbReference type="PANTHER" id="PTHR43289:SF34">
    <property type="entry name" value="SERINE_THREONINE-PROTEIN KINASE YBDM-RELATED"/>
    <property type="match status" value="1"/>
</dbReference>
<dbReference type="RefSeq" id="WP_394849938.1">
    <property type="nucleotide sequence ID" value="NZ_CP089982.1"/>
</dbReference>
<dbReference type="InterPro" id="IPR011009">
    <property type="entry name" value="Kinase-like_dom_sf"/>
</dbReference>
<dbReference type="SUPFAM" id="SSF56112">
    <property type="entry name" value="Protein kinase-like (PK-like)"/>
    <property type="match status" value="1"/>
</dbReference>
<dbReference type="InterPro" id="IPR019734">
    <property type="entry name" value="TPR_rpt"/>
</dbReference>
<keyword evidence="8" id="KW-1185">Reference proteome</keyword>
<evidence type="ECO:0000256" key="5">
    <source>
        <dbReference type="PROSITE-ProRule" id="PRU10141"/>
    </source>
</evidence>
<sequence>MRPRLSVSERALERVGTIVQGKYRIDWLVGIGGMAAVYAATDDQGRRIAIKFLLERFSDDADVLQLFDREAHAANQVEHPRAVPVLDHDVDDNGNAFLVMPLLHGETLRRRWERASDKRLPVIEVAVFMCDVLEVLSSAHEKGIVHRDIKPENLFVTASADVHVLDFGIARRIDGAGTATVTGRMVGTPAFMPPEQASGARDAIGPFSDCWAVGATMFTLLSGEFVHAADGASAQLAAAISRTARSLGDVMPTLPPAVVQFVDKALAFDPKDRWASAREMRVALLEALESALGAPVEALAPQVRAKVEAELAAHGSEAAETQAPARLPDGRAVSMERSNRKRSRSFTKALLAGAAALGIAVAAFGLRRATNQGGAVGAPVTVTASEREAGEPVNNPALAHVRAGVQNWRDGSIFAAEQDFDRALELDPSLAEAHFYAMLLLNDEEVVREHYQNAVAHRNELKARDRAILDAFGVAMTVPWNLNAAAERLLTIRDEYAKDWVVITAITGLKVQSGKGSEALPLLDELLGEDPSVGLAWSDKAEAHSFLGDAVQTRSSVEECVRRAAHADACLDKLMWLDMDEGRCAEAEQSARLLMATPLAPKWWGIRLADAIYGRGGTLESVRNVLDQQWRSAAPAEREATRLRGEARFDVLTGNFAELERVLDAWNKLLAGKKYEIDHVPVESLRFNLAMELGDRRRAAQLAAQYLSQRDSLLASMYDWEIVPLRTQYLAGGLSRQAFETRRQAWLDRVSNGPPRIEELNSRWTEAYAHAAVTQADALAALRALPQNPPVWDVIRQEPEDELAAGKVYFLAGDTDTAVRYFRHGARRCQALRRPFEHTWLHLHLGMALERTGDTAGACAAYDVVLKRWGKEPRSVSAKTARARRASLHCPNEP</sequence>
<keyword evidence="3 7" id="KW-0418">Kinase</keyword>
<dbReference type="Proteomes" id="UP001379533">
    <property type="component" value="Chromosome"/>
</dbReference>
<evidence type="ECO:0000256" key="4">
    <source>
        <dbReference type="ARBA" id="ARBA00022840"/>
    </source>
</evidence>
<dbReference type="CDD" id="cd14014">
    <property type="entry name" value="STKc_PknB_like"/>
    <property type="match status" value="1"/>
</dbReference>
<dbReference type="PROSITE" id="PS00108">
    <property type="entry name" value="PROTEIN_KINASE_ST"/>
    <property type="match status" value="1"/>
</dbReference>
<evidence type="ECO:0000259" key="6">
    <source>
        <dbReference type="PROSITE" id="PS50011"/>
    </source>
</evidence>
<evidence type="ECO:0000313" key="8">
    <source>
        <dbReference type="Proteomes" id="UP001379533"/>
    </source>
</evidence>
<dbReference type="InterPro" id="IPR011990">
    <property type="entry name" value="TPR-like_helical_dom_sf"/>
</dbReference>
<organism evidence="7 8">
    <name type="scientific">Pendulispora brunnea</name>
    <dbReference type="NCBI Taxonomy" id="2905690"/>
    <lineage>
        <taxon>Bacteria</taxon>
        <taxon>Pseudomonadati</taxon>
        <taxon>Myxococcota</taxon>
        <taxon>Myxococcia</taxon>
        <taxon>Myxococcales</taxon>
        <taxon>Sorangiineae</taxon>
        <taxon>Pendulisporaceae</taxon>
        <taxon>Pendulispora</taxon>
    </lineage>
</organism>